<evidence type="ECO:0000313" key="8">
    <source>
        <dbReference type="Proteomes" id="UP001501747"/>
    </source>
</evidence>
<dbReference type="PANTHER" id="PTHR30055">
    <property type="entry name" value="HTH-TYPE TRANSCRIPTIONAL REGULATOR RUTR"/>
    <property type="match status" value="1"/>
</dbReference>
<dbReference type="InterPro" id="IPR050109">
    <property type="entry name" value="HTH-type_TetR-like_transc_reg"/>
</dbReference>
<keyword evidence="4" id="KW-0804">Transcription</keyword>
<comment type="caution">
    <text evidence="7">The sequence shown here is derived from an EMBL/GenBank/DDBJ whole genome shotgun (WGS) entry which is preliminary data.</text>
</comment>
<dbReference type="Pfam" id="PF00440">
    <property type="entry name" value="TetR_N"/>
    <property type="match status" value="1"/>
</dbReference>
<evidence type="ECO:0000256" key="4">
    <source>
        <dbReference type="ARBA" id="ARBA00023163"/>
    </source>
</evidence>
<evidence type="ECO:0000313" key="7">
    <source>
        <dbReference type="EMBL" id="GAA4020656.1"/>
    </source>
</evidence>
<dbReference type="Proteomes" id="UP001501747">
    <property type="component" value="Unassembled WGS sequence"/>
</dbReference>
<sequence>MPKQVDHEQRRRHIAEAVLRITSRDGLEAVSLRDVAREAGVSMGSVQHYFKTKDDMLVFALERIVESARERIRTRLEPLLPPTSISGLFRAIAVAGLPMDEESVEEARVIIAFDSRSHVAPRLAEINQRIYAESLGSLAAQFAELQAMGGFPEERDPHREAGVFLAVADGLRAAVVLGSMNKDDAARIAEYHVDSVFGPPE</sequence>
<dbReference type="PANTHER" id="PTHR30055:SF234">
    <property type="entry name" value="HTH-TYPE TRANSCRIPTIONAL REGULATOR BETI"/>
    <property type="match status" value="1"/>
</dbReference>
<dbReference type="RefSeq" id="WP_344879470.1">
    <property type="nucleotide sequence ID" value="NZ_BAABAL010000018.1"/>
</dbReference>
<keyword evidence="3 5" id="KW-0238">DNA-binding</keyword>
<accession>A0ABP7T3Q5</accession>
<dbReference type="PROSITE" id="PS50977">
    <property type="entry name" value="HTH_TETR_2"/>
    <property type="match status" value="1"/>
</dbReference>
<proteinExistence type="predicted"/>
<dbReference type="InterPro" id="IPR009057">
    <property type="entry name" value="Homeodomain-like_sf"/>
</dbReference>
<keyword evidence="2" id="KW-0805">Transcription regulation</keyword>
<dbReference type="Gene3D" id="1.10.357.10">
    <property type="entry name" value="Tetracycline Repressor, domain 2"/>
    <property type="match status" value="1"/>
</dbReference>
<dbReference type="PRINTS" id="PR00455">
    <property type="entry name" value="HTHTETR"/>
</dbReference>
<feature type="domain" description="HTH tetR-type" evidence="6">
    <location>
        <begin position="8"/>
        <end position="68"/>
    </location>
</feature>
<reference evidence="8" key="1">
    <citation type="journal article" date="2019" name="Int. J. Syst. Evol. Microbiol.">
        <title>The Global Catalogue of Microorganisms (GCM) 10K type strain sequencing project: providing services to taxonomists for standard genome sequencing and annotation.</title>
        <authorList>
            <consortium name="The Broad Institute Genomics Platform"/>
            <consortium name="The Broad Institute Genome Sequencing Center for Infectious Disease"/>
            <person name="Wu L."/>
            <person name="Ma J."/>
        </authorList>
    </citation>
    <scope>NUCLEOTIDE SEQUENCE [LARGE SCALE GENOMIC DNA]</scope>
    <source>
        <strain evidence="8">JCM 17342</strain>
    </source>
</reference>
<dbReference type="InterPro" id="IPR001647">
    <property type="entry name" value="HTH_TetR"/>
</dbReference>
<dbReference type="InterPro" id="IPR036271">
    <property type="entry name" value="Tet_transcr_reg_TetR-rel_C_sf"/>
</dbReference>
<dbReference type="EMBL" id="BAABAL010000018">
    <property type="protein sequence ID" value="GAA4020656.1"/>
    <property type="molecule type" value="Genomic_DNA"/>
</dbReference>
<feature type="DNA-binding region" description="H-T-H motif" evidence="5">
    <location>
        <begin position="31"/>
        <end position="50"/>
    </location>
</feature>
<dbReference type="SUPFAM" id="SSF48498">
    <property type="entry name" value="Tetracyclin repressor-like, C-terminal domain"/>
    <property type="match status" value="1"/>
</dbReference>
<protein>
    <submittedName>
        <fullName evidence="7">TetR/AcrR family transcriptional regulator</fullName>
    </submittedName>
</protein>
<evidence type="ECO:0000256" key="1">
    <source>
        <dbReference type="ARBA" id="ARBA00022491"/>
    </source>
</evidence>
<evidence type="ECO:0000259" key="6">
    <source>
        <dbReference type="PROSITE" id="PS50977"/>
    </source>
</evidence>
<organism evidence="7 8">
    <name type="scientific">Allokutzneria multivorans</name>
    <dbReference type="NCBI Taxonomy" id="1142134"/>
    <lineage>
        <taxon>Bacteria</taxon>
        <taxon>Bacillati</taxon>
        <taxon>Actinomycetota</taxon>
        <taxon>Actinomycetes</taxon>
        <taxon>Pseudonocardiales</taxon>
        <taxon>Pseudonocardiaceae</taxon>
        <taxon>Allokutzneria</taxon>
    </lineage>
</organism>
<name>A0ABP7T3Q5_9PSEU</name>
<dbReference type="Pfam" id="PF13977">
    <property type="entry name" value="TetR_C_6"/>
    <property type="match status" value="1"/>
</dbReference>
<evidence type="ECO:0000256" key="5">
    <source>
        <dbReference type="PROSITE-ProRule" id="PRU00335"/>
    </source>
</evidence>
<dbReference type="SUPFAM" id="SSF46689">
    <property type="entry name" value="Homeodomain-like"/>
    <property type="match status" value="1"/>
</dbReference>
<gene>
    <name evidence="7" type="ORF">GCM10022247_50910</name>
</gene>
<keyword evidence="1" id="KW-0678">Repressor</keyword>
<evidence type="ECO:0000256" key="2">
    <source>
        <dbReference type="ARBA" id="ARBA00023015"/>
    </source>
</evidence>
<keyword evidence="8" id="KW-1185">Reference proteome</keyword>
<dbReference type="InterPro" id="IPR039538">
    <property type="entry name" value="BetI_C"/>
</dbReference>
<evidence type="ECO:0000256" key="3">
    <source>
        <dbReference type="ARBA" id="ARBA00023125"/>
    </source>
</evidence>